<evidence type="ECO:0000256" key="1">
    <source>
        <dbReference type="ARBA" id="ARBA00022475"/>
    </source>
</evidence>
<dbReference type="PATRIC" id="fig|1293598.4.peg.1579"/>
<keyword evidence="6 7" id="KW-0131">Cell cycle</keyword>
<keyword evidence="2 7" id="KW-0132">Cell division</keyword>
<evidence type="ECO:0000256" key="6">
    <source>
        <dbReference type="ARBA" id="ARBA00023306"/>
    </source>
</evidence>
<dbReference type="EMBL" id="JQCE01000005">
    <property type="protein sequence ID" value="KRO18382.1"/>
    <property type="molecule type" value="Genomic_DNA"/>
</dbReference>
<reference evidence="10 11" key="1">
    <citation type="journal article" date="2015" name="Genome Announc.">
        <title>Expanding the biotechnology potential of lactobacilli through comparative genomics of 213 strains and associated genera.</title>
        <authorList>
            <person name="Sun Z."/>
            <person name="Harris H.M."/>
            <person name="McCann A."/>
            <person name="Guo C."/>
            <person name="Argimon S."/>
            <person name="Zhang W."/>
            <person name="Yang X."/>
            <person name="Jeffery I.B."/>
            <person name="Cooney J.C."/>
            <person name="Kagawa T.F."/>
            <person name="Liu W."/>
            <person name="Song Y."/>
            <person name="Salvetti E."/>
            <person name="Wrobel A."/>
            <person name="Rasinkangas P."/>
            <person name="Parkhill J."/>
            <person name="Rea M.C."/>
            <person name="O'Sullivan O."/>
            <person name="Ritari J."/>
            <person name="Douillard F.P."/>
            <person name="Paul Ross R."/>
            <person name="Yang R."/>
            <person name="Briner A.E."/>
            <person name="Felis G.E."/>
            <person name="de Vos W.M."/>
            <person name="Barrangou R."/>
            <person name="Klaenhammer T.R."/>
            <person name="Caufield P.W."/>
            <person name="Cui Y."/>
            <person name="Zhang H."/>
            <person name="O'Toole P.W."/>
        </authorList>
    </citation>
    <scope>NUCLEOTIDE SEQUENCE [LARGE SCALE GENOMIC DNA]</scope>
    <source>
        <strain evidence="10 11">DSM 24301</strain>
    </source>
</reference>
<evidence type="ECO:0000256" key="9">
    <source>
        <dbReference type="SAM" id="MobiDB-lite"/>
    </source>
</evidence>
<dbReference type="RefSeq" id="WP_056992223.1">
    <property type="nucleotide sequence ID" value="NZ_JQCE01000005.1"/>
</dbReference>
<evidence type="ECO:0000256" key="7">
    <source>
        <dbReference type="HAMAP-Rule" id="MF_00910"/>
    </source>
</evidence>
<evidence type="ECO:0000256" key="3">
    <source>
        <dbReference type="ARBA" id="ARBA00022692"/>
    </source>
</evidence>
<evidence type="ECO:0000256" key="8">
    <source>
        <dbReference type="NCBIfam" id="TIGR02209"/>
    </source>
</evidence>
<feature type="transmembrane region" description="Helical" evidence="7">
    <location>
        <begin position="47"/>
        <end position="65"/>
    </location>
</feature>
<feature type="region of interest" description="Disordered" evidence="9">
    <location>
        <begin position="1"/>
        <end position="29"/>
    </location>
</feature>
<keyword evidence="1 7" id="KW-1003">Cell membrane</keyword>
<evidence type="ECO:0000256" key="4">
    <source>
        <dbReference type="ARBA" id="ARBA00022989"/>
    </source>
</evidence>
<organism evidence="10 11">
    <name type="scientific">Lacticaseibacillus saniviri JCM 17471 = DSM 24301</name>
    <dbReference type="NCBI Taxonomy" id="1293598"/>
    <lineage>
        <taxon>Bacteria</taxon>
        <taxon>Bacillati</taxon>
        <taxon>Bacillota</taxon>
        <taxon>Bacilli</taxon>
        <taxon>Lactobacillales</taxon>
        <taxon>Lactobacillaceae</taxon>
        <taxon>Lacticaseibacillus</taxon>
    </lineage>
</organism>
<comment type="similarity">
    <text evidence="7">Belongs to the FtsL family.</text>
</comment>
<dbReference type="NCBIfam" id="TIGR02209">
    <property type="entry name" value="ftsL_broad"/>
    <property type="match status" value="1"/>
</dbReference>
<keyword evidence="5 7" id="KW-0472">Membrane</keyword>
<evidence type="ECO:0000256" key="5">
    <source>
        <dbReference type="ARBA" id="ARBA00023136"/>
    </source>
</evidence>
<evidence type="ECO:0000313" key="11">
    <source>
        <dbReference type="Proteomes" id="UP000050969"/>
    </source>
</evidence>
<name>A0A0R2MXK1_9LACO</name>
<proteinExistence type="inferred from homology"/>
<keyword evidence="4 7" id="KW-1133">Transmembrane helix</keyword>
<comment type="function">
    <text evidence="7">Essential cell division protein.</text>
</comment>
<sequence>MLDNTARQLQPEEEALVQQPEPQPKPQVTAAPAAAPLAVPFSAFEKGLALLAGVLAVAVSIFCLFSQNQLANTQRQYEDVQSAITTQTQKINNYKQSIGELSNSERLSAFAKEHGLTVVDGNIKRVSK</sequence>
<keyword evidence="11" id="KW-1185">Reference proteome</keyword>
<evidence type="ECO:0000313" key="10">
    <source>
        <dbReference type="EMBL" id="KRO18382.1"/>
    </source>
</evidence>
<dbReference type="GO" id="GO:0032153">
    <property type="term" value="C:cell division site"/>
    <property type="evidence" value="ECO:0007669"/>
    <property type="project" value="UniProtKB-UniRule"/>
</dbReference>
<dbReference type="Proteomes" id="UP000050969">
    <property type="component" value="Unassembled WGS sequence"/>
</dbReference>
<dbReference type="STRING" id="1293598.IV56_GL001514"/>
<accession>A0A0R2MXK1</accession>
<gene>
    <name evidence="7" type="primary">ftsL</name>
    <name evidence="10" type="ORF">IV56_GL001514</name>
</gene>
<dbReference type="HAMAP" id="MF_00910">
    <property type="entry name" value="FtsL"/>
    <property type="match status" value="1"/>
</dbReference>
<dbReference type="InterPro" id="IPR011922">
    <property type="entry name" value="Cell_div_FtsL"/>
</dbReference>
<comment type="caution">
    <text evidence="10">The sequence shown here is derived from an EMBL/GenBank/DDBJ whole genome shotgun (WGS) entry which is preliminary data.</text>
</comment>
<dbReference type="GO" id="GO:0005886">
    <property type="term" value="C:plasma membrane"/>
    <property type="evidence" value="ECO:0007669"/>
    <property type="project" value="UniProtKB-SubCell"/>
</dbReference>
<comment type="subcellular location">
    <subcellularLocation>
        <location evidence="7">Cell membrane</location>
        <topology evidence="7">Single-pass type II membrane protein</topology>
    </subcellularLocation>
    <text evidence="7">Localizes to the division septum where it forms a ring structure.</text>
</comment>
<keyword evidence="3 7" id="KW-0812">Transmembrane</keyword>
<dbReference type="GO" id="GO:0043093">
    <property type="term" value="P:FtsZ-dependent cytokinesis"/>
    <property type="evidence" value="ECO:0007669"/>
    <property type="project" value="UniProtKB-UniRule"/>
</dbReference>
<dbReference type="AlphaFoldDB" id="A0A0R2MXK1"/>
<protein>
    <recommendedName>
        <fullName evidence="7 8">Cell division protein FtsL</fullName>
    </recommendedName>
</protein>
<evidence type="ECO:0000256" key="2">
    <source>
        <dbReference type="ARBA" id="ARBA00022618"/>
    </source>
</evidence>